<feature type="transmembrane region" description="Helical" evidence="2">
    <location>
        <begin position="69"/>
        <end position="92"/>
    </location>
</feature>
<feature type="compositionally biased region" description="Basic and acidic residues" evidence="1">
    <location>
        <begin position="223"/>
        <end position="234"/>
    </location>
</feature>
<evidence type="ECO:0000256" key="2">
    <source>
        <dbReference type="SAM" id="Phobius"/>
    </source>
</evidence>
<feature type="transmembrane region" description="Helical" evidence="2">
    <location>
        <begin position="262"/>
        <end position="285"/>
    </location>
</feature>
<feature type="transmembrane region" description="Helical" evidence="2">
    <location>
        <begin position="15"/>
        <end position="38"/>
    </location>
</feature>
<feature type="transmembrane region" description="Helical" evidence="2">
    <location>
        <begin position="435"/>
        <end position="457"/>
    </location>
</feature>
<keyword evidence="2" id="KW-0812">Transmembrane</keyword>
<evidence type="ECO:0008006" key="5">
    <source>
        <dbReference type="Google" id="ProtNLM"/>
    </source>
</evidence>
<gene>
    <name evidence="3" type="ORF">GCM10011610_33270</name>
</gene>
<evidence type="ECO:0000256" key="1">
    <source>
        <dbReference type="SAM" id="MobiDB-lite"/>
    </source>
</evidence>
<dbReference type="Proteomes" id="UP000658127">
    <property type="component" value="Unassembled WGS sequence"/>
</dbReference>
<evidence type="ECO:0000313" key="4">
    <source>
        <dbReference type="Proteomes" id="UP000658127"/>
    </source>
</evidence>
<proteinExistence type="predicted"/>
<organism evidence="3 4">
    <name type="scientific">Nocardia rhizosphaerihabitans</name>
    <dbReference type="NCBI Taxonomy" id="1691570"/>
    <lineage>
        <taxon>Bacteria</taxon>
        <taxon>Bacillati</taxon>
        <taxon>Actinomycetota</taxon>
        <taxon>Actinomycetes</taxon>
        <taxon>Mycobacteriales</taxon>
        <taxon>Nocardiaceae</taxon>
        <taxon>Nocardia</taxon>
    </lineage>
</organism>
<accession>A0ABQ2KK80</accession>
<keyword evidence="2" id="KW-1133">Transmembrane helix</keyword>
<keyword evidence="4" id="KW-1185">Reference proteome</keyword>
<keyword evidence="2" id="KW-0472">Membrane</keyword>
<feature type="transmembrane region" description="Helical" evidence="2">
    <location>
        <begin position="291"/>
        <end position="309"/>
    </location>
</feature>
<feature type="region of interest" description="Disordered" evidence="1">
    <location>
        <begin position="220"/>
        <end position="244"/>
    </location>
</feature>
<name>A0ABQ2KK80_9NOCA</name>
<evidence type="ECO:0000313" key="3">
    <source>
        <dbReference type="EMBL" id="GGN82154.1"/>
    </source>
</evidence>
<feature type="transmembrane region" description="Helical" evidence="2">
    <location>
        <begin position="359"/>
        <end position="379"/>
    </location>
</feature>
<protein>
    <recommendedName>
        <fullName evidence="5">MFS transporter</fullName>
    </recommendedName>
</protein>
<feature type="transmembrane region" description="Helical" evidence="2">
    <location>
        <begin position="404"/>
        <end position="429"/>
    </location>
</feature>
<reference evidence="4" key="1">
    <citation type="journal article" date="2019" name="Int. J. Syst. Evol. Microbiol.">
        <title>The Global Catalogue of Microorganisms (GCM) 10K type strain sequencing project: providing services to taxonomists for standard genome sequencing and annotation.</title>
        <authorList>
            <consortium name="The Broad Institute Genomics Platform"/>
            <consortium name="The Broad Institute Genome Sequencing Center for Infectious Disease"/>
            <person name="Wu L."/>
            <person name="Ma J."/>
        </authorList>
    </citation>
    <scope>NUCLEOTIDE SEQUENCE [LARGE SCALE GENOMIC DNA]</scope>
    <source>
        <strain evidence="4">CGMCC 4.7329</strain>
    </source>
</reference>
<sequence>MGGFAVSTVLRGSSWVVSFVPLLSLGFLTWPLFTVLAVRARSWPVAGAALGYLGLFALELWTFRTHETVFDISLFLLMVAGTTHAVLVRHLWFRRVWRRPAPVEADVMAVDYAMVSAGGVAPEPVLAEPVTVEEPVQRLLDEIDELVEQSMRDGEPQVGYDYDDPTYPDCPNPYCDEPWHGLAITTRMERMRTYGEVDLDYDYRDDDSSVLCPGSAFEGEWEQPSHEVTADRWESAPALPPPDPEPDPVVALRARADTLWTAVARPAVLIVVASWLLAMVSMFLAPAQWRWLTVVVGVMAPLWAGWVYGCEKRLFPDGYARKRLRARRSALAAVVLMVWGGWLPMRWAWEPPLDPAEGYFALVIACAVACLGHAVVQIGRVRPVAGASMEEMTETDPTAHGENLVVLGFGWMLFGLPITLLFGWILGYLAYQPGAMWAAVAVNAVLVLALFIESGAVKIMTKTREDGDLPMIVFLTIGVGALLVWSLLRIGATQFQP</sequence>
<feature type="transmembrane region" description="Helical" evidence="2">
    <location>
        <begin position="45"/>
        <end position="63"/>
    </location>
</feature>
<feature type="transmembrane region" description="Helical" evidence="2">
    <location>
        <begin position="330"/>
        <end position="347"/>
    </location>
</feature>
<feature type="transmembrane region" description="Helical" evidence="2">
    <location>
        <begin position="469"/>
        <end position="488"/>
    </location>
</feature>
<dbReference type="EMBL" id="BMNE01000003">
    <property type="protein sequence ID" value="GGN82154.1"/>
    <property type="molecule type" value="Genomic_DNA"/>
</dbReference>
<comment type="caution">
    <text evidence="3">The sequence shown here is derived from an EMBL/GenBank/DDBJ whole genome shotgun (WGS) entry which is preliminary data.</text>
</comment>